<dbReference type="GO" id="GO:0032259">
    <property type="term" value="P:methylation"/>
    <property type="evidence" value="ECO:0007669"/>
    <property type="project" value="UniProtKB-KW"/>
</dbReference>
<keyword evidence="2 4" id="KW-0808">Transferase</keyword>
<evidence type="ECO:0000259" key="3">
    <source>
        <dbReference type="Pfam" id="PF13649"/>
    </source>
</evidence>
<dbReference type="CDD" id="cd02440">
    <property type="entry name" value="AdoMet_MTases"/>
    <property type="match status" value="1"/>
</dbReference>
<dbReference type="Pfam" id="PF13649">
    <property type="entry name" value="Methyltransf_25"/>
    <property type="match status" value="1"/>
</dbReference>
<dbReference type="EMBL" id="CCAE010000036">
    <property type="protein sequence ID" value="CDN89166.1"/>
    <property type="molecule type" value="Genomic_DNA"/>
</dbReference>
<organism evidence="4 5">
    <name type="scientific">Hydrogenophaga intermedia</name>
    <dbReference type="NCBI Taxonomy" id="65786"/>
    <lineage>
        <taxon>Bacteria</taxon>
        <taxon>Pseudomonadati</taxon>
        <taxon>Pseudomonadota</taxon>
        <taxon>Betaproteobacteria</taxon>
        <taxon>Burkholderiales</taxon>
        <taxon>Comamonadaceae</taxon>
        <taxon>Hydrogenophaga</taxon>
    </lineage>
</organism>
<name>A0A1L1PSY8_HYDIT</name>
<dbReference type="SUPFAM" id="SSF53335">
    <property type="entry name" value="S-adenosyl-L-methionine-dependent methyltransferases"/>
    <property type="match status" value="1"/>
</dbReference>
<dbReference type="EC" id="2.1.1.-" evidence="4"/>
<dbReference type="Gene3D" id="3.40.50.150">
    <property type="entry name" value="Vaccinia Virus protein VP39"/>
    <property type="match status" value="1"/>
</dbReference>
<reference evidence="5" key="2">
    <citation type="submission" date="2014-11" db="EMBL/GenBank/DDBJ databases">
        <title>Draft genome sequence of Hydrogenophaga intermedia S1.</title>
        <authorList>
            <person name="Gan H.M."/>
            <person name="Chew T.H."/>
            <person name="Stolz A."/>
        </authorList>
    </citation>
    <scope>NUCLEOTIDE SEQUENCE [LARGE SCALE GENOMIC DNA]</scope>
    <source>
        <strain evidence="5">S1</strain>
    </source>
</reference>
<keyword evidence="1 4" id="KW-0489">Methyltransferase</keyword>
<sequence>MTETLVSSPAPAVFDAGKFRQTTRAQWESAAEAWDRWGPLLARWLGPATEAMLDMAAVGPGSRVLDVAAGAGEQTLTAARRVGARGHVLATDISPTILRYAKAAADAAGLSHVETLELDGERHDRLPVASFDAAVSRVGLIYFPDQQRALAGIRHALKPGGRFAAVVYSTADRNPFFSVPVGIIRRRAQLPPPLPGQPGPFSLGGEGVLAKALEQAGFRDVAVRKIESPVHLPTAAECVRFERESFGALHQMMASLSEDERADTWQEIEQALLRFESPADGFVGPCEMLVGAGTR</sequence>
<accession>A0A1L1PSY8</accession>
<feature type="domain" description="Methyltransferase" evidence="3">
    <location>
        <begin position="64"/>
        <end position="161"/>
    </location>
</feature>
<dbReference type="GO" id="GO:0008168">
    <property type="term" value="F:methyltransferase activity"/>
    <property type="evidence" value="ECO:0007669"/>
    <property type="project" value="UniProtKB-KW"/>
</dbReference>
<dbReference type="PANTHER" id="PTHR43861:SF1">
    <property type="entry name" value="TRANS-ACONITATE 2-METHYLTRANSFERASE"/>
    <property type="match status" value="1"/>
</dbReference>
<evidence type="ECO:0000256" key="2">
    <source>
        <dbReference type="ARBA" id="ARBA00022679"/>
    </source>
</evidence>
<protein>
    <submittedName>
        <fullName evidence="4">Metalloid methyltransferase</fullName>
        <ecNumber evidence="4">2.1.1.-</ecNumber>
    </submittedName>
</protein>
<keyword evidence="5" id="KW-1185">Reference proteome</keyword>
<dbReference type="InterPro" id="IPR041698">
    <property type="entry name" value="Methyltransf_25"/>
</dbReference>
<dbReference type="InterPro" id="IPR029063">
    <property type="entry name" value="SAM-dependent_MTases_sf"/>
</dbReference>
<dbReference type="Proteomes" id="UP000028878">
    <property type="component" value="Unassembled WGS sequence"/>
</dbReference>
<reference evidence="5" key="1">
    <citation type="submission" date="2014-02" db="EMBL/GenBank/DDBJ databases">
        <authorList>
            <person name="Gan H."/>
        </authorList>
    </citation>
    <scope>NUCLEOTIDE SEQUENCE [LARGE SCALE GENOMIC DNA]</scope>
    <source>
        <strain evidence="5">S1</strain>
    </source>
</reference>
<dbReference type="AlphaFoldDB" id="A0A1L1PSY8"/>
<dbReference type="RefSeq" id="WP_009517454.1">
    <property type="nucleotide sequence ID" value="NZ_CCAE010000036.1"/>
</dbReference>
<evidence type="ECO:0000313" key="5">
    <source>
        <dbReference type="Proteomes" id="UP000028878"/>
    </source>
</evidence>
<evidence type="ECO:0000256" key="1">
    <source>
        <dbReference type="ARBA" id="ARBA00022603"/>
    </source>
</evidence>
<gene>
    <name evidence="4" type="ORF">BN948_03603</name>
</gene>
<dbReference type="PANTHER" id="PTHR43861">
    <property type="entry name" value="TRANS-ACONITATE 2-METHYLTRANSFERASE-RELATED"/>
    <property type="match status" value="1"/>
</dbReference>
<proteinExistence type="predicted"/>
<evidence type="ECO:0000313" key="4">
    <source>
        <dbReference type="EMBL" id="CDN89166.1"/>
    </source>
</evidence>